<evidence type="ECO:0000313" key="1">
    <source>
        <dbReference type="EMBL" id="KAK8506733.1"/>
    </source>
</evidence>
<protein>
    <recommendedName>
        <fullName evidence="3">RNase H type-1 domain-containing protein</fullName>
    </recommendedName>
</protein>
<comment type="caution">
    <text evidence="1">The sequence shown here is derived from an EMBL/GenBank/DDBJ whole genome shotgun (WGS) entry which is preliminary data.</text>
</comment>
<proteinExistence type="predicted"/>
<evidence type="ECO:0000313" key="2">
    <source>
        <dbReference type="Proteomes" id="UP001472677"/>
    </source>
</evidence>
<reference evidence="1 2" key="1">
    <citation type="journal article" date="2024" name="G3 (Bethesda)">
        <title>Genome assembly of Hibiscus sabdariffa L. provides insights into metabolisms of medicinal natural products.</title>
        <authorList>
            <person name="Kim T."/>
        </authorList>
    </citation>
    <scope>NUCLEOTIDE SEQUENCE [LARGE SCALE GENOMIC DNA]</scope>
    <source>
        <strain evidence="1">TK-2024</strain>
        <tissue evidence="1">Old leaves</tissue>
    </source>
</reference>
<dbReference type="EMBL" id="JBBPBM010000114">
    <property type="protein sequence ID" value="KAK8506733.1"/>
    <property type="molecule type" value="Genomic_DNA"/>
</dbReference>
<accession>A0ABR2BHV0</accession>
<keyword evidence="2" id="KW-1185">Reference proteome</keyword>
<organism evidence="1 2">
    <name type="scientific">Hibiscus sabdariffa</name>
    <name type="common">roselle</name>
    <dbReference type="NCBI Taxonomy" id="183260"/>
    <lineage>
        <taxon>Eukaryota</taxon>
        <taxon>Viridiplantae</taxon>
        <taxon>Streptophyta</taxon>
        <taxon>Embryophyta</taxon>
        <taxon>Tracheophyta</taxon>
        <taxon>Spermatophyta</taxon>
        <taxon>Magnoliopsida</taxon>
        <taxon>eudicotyledons</taxon>
        <taxon>Gunneridae</taxon>
        <taxon>Pentapetalae</taxon>
        <taxon>rosids</taxon>
        <taxon>malvids</taxon>
        <taxon>Malvales</taxon>
        <taxon>Malvaceae</taxon>
        <taxon>Malvoideae</taxon>
        <taxon>Hibiscus</taxon>
    </lineage>
</organism>
<evidence type="ECO:0008006" key="3">
    <source>
        <dbReference type="Google" id="ProtNLM"/>
    </source>
</evidence>
<gene>
    <name evidence="1" type="ORF">V6N12_002179</name>
</gene>
<sequence length="193" mass="22050">MLHVRSGVSTDFWYDHWVDMKNRLVFSCTTATPPATIVVCDMVDSNENWNWSRFSSILPQGVLDRLAAIKPPSTVFGQDLPCWRWEHNLMIKEDGFMDMLVDLGVVQCLWPAHDILLVAWDLGFRQLSCGCYPYDFSLTWTVSIRHITRDQNLVADRVVALCRDPSIGSRVFDLVLDALNDLVGKKLRVTECS</sequence>
<name>A0ABR2BHV0_9ROSI</name>
<dbReference type="Proteomes" id="UP001472677">
    <property type="component" value="Unassembled WGS sequence"/>
</dbReference>